<keyword evidence="13" id="KW-1185">Reference proteome</keyword>
<dbReference type="RefSeq" id="WP_201430518.1">
    <property type="nucleotide sequence ID" value="NZ_JAEQBW010000002.1"/>
</dbReference>
<evidence type="ECO:0000256" key="7">
    <source>
        <dbReference type="ARBA" id="ARBA00023136"/>
    </source>
</evidence>
<keyword evidence="11" id="KW-0915">Sodium</keyword>
<dbReference type="Proteomes" id="UP000611723">
    <property type="component" value="Unassembled WGS sequence"/>
</dbReference>
<accession>A0A935C8B4</accession>
<feature type="transmembrane region" description="Helical" evidence="11">
    <location>
        <begin position="68"/>
        <end position="94"/>
    </location>
</feature>
<dbReference type="GO" id="GO:0140114">
    <property type="term" value="P:cellular detoxification of fluoride"/>
    <property type="evidence" value="ECO:0007669"/>
    <property type="project" value="UniProtKB-UniRule"/>
</dbReference>
<evidence type="ECO:0000256" key="9">
    <source>
        <dbReference type="ARBA" id="ARBA00035120"/>
    </source>
</evidence>
<dbReference type="GO" id="GO:0046872">
    <property type="term" value="F:metal ion binding"/>
    <property type="evidence" value="ECO:0007669"/>
    <property type="project" value="UniProtKB-KW"/>
</dbReference>
<evidence type="ECO:0000256" key="4">
    <source>
        <dbReference type="ARBA" id="ARBA00022692"/>
    </source>
</evidence>
<keyword evidence="11" id="KW-0813">Transport</keyword>
<evidence type="ECO:0000256" key="2">
    <source>
        <dbReference type="ARBA" id="ARBA00022475"/>
    </source>
</evidence>
<dbReference type="EMBL" id="JAEQBW010000002">
    <property type="protein sequence ID" value="MBK6264852.1"/>
    <property type="molecule type" value="Genomic_DNA"/>
</dbReference>
<comment type="caution">
    <text evidence="12">The sequence shown here is derived from an EMBL/GenBank/DDBJ whole genome shotgun (WGS) entry which is preliminary data.</text>
</comment>
<evidence type="ECO:0000256" key="11">
    <source>
        <dbReference type="HAMAP-Rule" id="MF_00454"/>
    </source>
</evidence>
<dbReference type="GO" id="GO:0062054">
    <property type="term" value="F:fluoride channel activity"/>
    <property type="evidence" value="ECO:0007669"/>
    <property type="project" value="UniProtKB-UniRule"/>
</dbReference>
<dbReference type="PANTHER" id="PTHR28259:SF1">
    <property type="entry name" value="FLUORIDE EXPORT PROTEIN 1-RELATED"/>
    <property type="match status" value="1"/>
</dbReference>
<keyword evidence="8 11" id="KW-0407">Ion channel</keyword>
<evidence type="ECO:0000256" key="6">
    <source>
        <dbReference type="ARBA" id="ARBA00023065"/>
    </source>
</evidence>
<reference evidence="12" key="1">
    <citation type="submission" date="2021-01" db="EMBL/GenBank/DDBJ databases">
        <title>Marivirga aurantiaca sp. nov., isolated from intertidal surface sediments.</title>
        <authorList>
            <person name="Zhang M."/>
        </authorList>
    </citation>
    <scope>NUCLEOTIDE SEQUENCE</scope>
    <source>
        <strain evidence="12">S37H4</strain>
    </source>
</reference>
<evidence type="ECO:0000256" key="3">
    <source>
        <dbReference type="ARBA" id="ARBA00022519"/>
    </source>
</evidence>
<dbReference type="Pfam" id="PF02537">
    <property type="entry name" value="CRCB"/>
    <property type="match status" value="1"/>
</dbReference>
<evidence type="ECO:0000256" key="5">
    <source>
        <dbReference type="ARBA" id="ARBA00022989"/>
    </source>
</evidence>
<dbReference type="PANTHER" id="PTHR28259">
    <property type="entry name" value="FLUORIDE EXPORT PROTEIN 1-RELATED"/>
    <property type="match status" value="1"/>
</dbReference>
<keyword evidence="3" id="KW-0997">Cell inner membrane</keyword>
<protein>
    <recommendedName>
        <fullName evidence="11">Fluoride-specific ion channel FluC</fullName>
    </recommendedName>
</protein>
<keyword evidence="4 11" id="KW-0812">Transmembrane</keyword>
<gene>
    <name evidence="11 12" type="primary">crcB</name>
    <name evidence="11" type="synonym">fluC</name>
    <name evidence="12" type="ORF">JKA74_07375</name>
</gene>
<feature type="binding site" evidence="11">
    <location>
        <position position="79"/>
    </location>
    <ligand>
        <name>Na(+)</name>
        <dbReference type="ChEBI" id="CHEBI:29101"/>
        <note>structural</note>
    </ligand>
</feature>
<dbReference type="NCBIfam" id="TIGR00494">
    <property type="entry name" value="crcB"/>
    <property type="match status" value="1"/>
</dbReference>
<proteinExistence type="inferred from homology"/>
<dbReference type="GO" id="GO:0005886">
    <property type="term" value="C:plasma membrane"/>
    <property type="evidence" value="ECO:0007669"/>
    <property type="project" value="UniProtKB-SubCell"/>
</dbReference>
<keyword evidence="6 11" id="KW-0406">Ion transport</keyword>
<dbReference type="InterPro" id="IPR003691">
    <property type="entry name" value="FluC"/>
</dbReference>
<keyword evidence="5 11" id="KW-1133">Transmembrane helix</keyword>
<evidence type="ECO:0000256" key="8">
    <source>
        <dbReference type="ARBA" id="ARBA00023303"/>
    </source>
</evidence>
<keyword evidence="2 11" id="KW-1003">Cell membrane</keyword>
<comment type="subcellular location">
    <subcellularLocation>
        <location evidence="1 11">Cell membrane</location>
        <topology evidence="1 11">Multi-pass membrane protein</topology>
    </subcellularLocation>
</comment>
<dbReference type="HAMAP" id="MF_00454">
    <property type="entry name" value="FluC"/>
    <property type="match status" value="1"/>
</dbReference>
<organism evidence="12 13">
    <name type="scientific">Marivirga aurantiaca</name>
    <dbReference type="NCBI Taxonomy" id="2802615"/>
    <lineage>
        <taxon>Bacteria</taxon>
        <taxon>Pseudomonadati</taxon>
        <taxon>Bacteroidota</taxon>
        <taxon>Cytophagia</taxon>
        <taxon>Cytophagales</taxon>
        <taxon>Marivirgaceae</taxon>
        <taxon>Marivirga</taxon>
    </lineage>
</organism>
<feature type="transmembrane region" description="Helical" evidence="11">
    <location>
        <begin position="34"/>
        <end position="56"/>
    </location>
</feature>
<feature type="transmembrane region" description="Helical" evidence="11">
    <location>
        <begin position="100"/>
        <end position="121"/>
    </location>
</feature>
<evidence type="ECO:0000313" key="13">
    <source>
        <dbReference type="Proteomes" id="UP000611723"/>
    </source>
</evidence>
<evidence type="ECO:0000256" key="10">
    <source>
        <dbReference type="ARBA" id="ARBA00035585"/>
    </source>
</evidence>
<keyword evidence="11" id="KW-0479">Metal-binding</keyword>
<comment type="catalytic activity">
    <reaction evidence="10">
        <text>fluoride(in) = fluoride(out)</text>
        <dbReference type="Rhea" id="RHEA:76159"/>
        <dbReference type="ChEBI" id="CHEBI:17051"/>
    </reaction>
    <physiologicalReaction direction="left-to-right" evidence="10">
        <dbReference type="Rhea" id="RHEA:76160"/>
    </physiologicalReaction>
</comment>
<sequence length="126" mass="13445">MLKSFLYVGLGGAAGSIARYAVTILSEKIGSGTYPYGTFLANILGSLLFGLLFGWLVKSGIKSEAFHLLLLTGFCGGFTTFSAFAFENYVFIMSGGIMEFVIYTIASFAISLIAVTLGMYLTSNVI</sequence>
<feature type="binding site" evidence="11">
    <location>
        <position position="76"/>
    </location>
    <ligand>
        <name>Na(+)</name>
        <dbReference type="ChEBI" id="CHEBI:29101"/>
        <note>structural</note>
    </ligand>
</feature>
<comment type="similarity">
    <text evidence="9 11">Belongs to the fluoride channel Fluc/FEX (TC 1.A.43) family.</text>
</comment>
<keyword evidence="7 11" id="KW-0472">Membrane</keyword>
<name>A0A935C8B4_9BACT</name>
<evidence type="ECO:0000313" key="12">
    <source>
        <dbReference type="EMBL" id="MBK6264852.1"/>
    </source>
</evidence>
<comment type="activity regulation">
    <text evidence="11">Na(+) is not transported, but it plays an essential structural role and its presence is essential for fluoride channel function.</text>
</comment>
<dbReference type="AlphaFoldDB" id="A0A935C8B4"/>
<comment type="function">
    <text evidence="11">Fluoride-specific ion channel. Important for reducing fluoride concentration in the cell, thus reducing its toxicity.</text>
</comment>
<evidence type="ECO:0000256" key="1">
    <source>
        <dbReference type="ARBA" id="ARBA00004651"/>
    </source>
</evidence>